<dbReference type="GeneID" id="92182683"/>
<keyword evidence="3" id="KW-1185">Reference proteome</keyword>
<comment type="caution">
    <text evidence="2">The sequence shown here is derived from an EMBL/GenBank/DDBJ whole genome shotgun (WGS) entry which is preliminary data.</text>
</comment>
<sequence length="305" mass="33434">MSSSSTLATMLRGGLRGYEGVRNGGGAVRLRRLHASSIALKKGRNSRESEDSFEADEYQEEKEEEDLFDAPSRSSSSFTPLDKSAIRQSNVSAILSFAKQAEQDRKLKLRPQKIKSKAASSWSSSSDDSSGKKRLPIQGLRQVVACSEGEDEIAELKKVVRAWKVAGMKVTKRTGAEIVGRCCNLGRPEVAAELVSNREQYGLPDLDQPIMIKLHHALLTSSRLPPRLPATQPISPTLTLLRLSLLQQKSADASALEQETARLLSSKKSRTFKSTEAIESWTVEAKSALKTAGGQWEEVLKKVVV</sequence>
<gene>
    <name evidence="2" type="ORF">IAR55_005425</name>
</gene>
<evidence type="ECO:0008006" key="4">
    <source>
        <dbReference type="Google" id="ProtNLM"/>
    </source>
</evidence>
<feature type="compositionally biased region" description="Gly residues" evidence="1">
    <location>
        <begin position="14"/>
        <end position="23"/>
    </location>
</feature>
<accession>A0AAW0YIG0</accession>
<proteinExistence type="predicted"/>
<feature type="compositionally biased region" description="Low complexity" evidence="1">
    <location>
        <begin position="117"/>
        <end position="128"/>
    </location>
</feature>
<dbReference type="AlphaFoldDB" id="A0AAW0YIG0"/>
<dbReference type="RefSeq" id="XP_066801084.1">
    <property type="nucleotide sequence ID" value="XM_066948516.1"/>
</dbReference>
<feature type="compositionally biased region" description="Acidic residues" evidence="1">
    <location>
        <begin position="51"/>
        <end position="68"/>
    </location>
</feature>
<evidence type="ECO:0000256" key="1">
    <source>
        <dbReference type="SAM" id="MobiDB-lite"/>
    </source>
</evidence>
<feature type="region of interest" description="Disordered" evidence="1">
    <location>
        <begin position="1"/>
        <end position="23"/>
    </location>
</feature>
<dbReference type="KEGG" id="kne:92182683"/>
<protein>
    <recommendedName>
        <fullName evidence="4">Ribosomal protein</fullName>
    </recommendedName>
</protein>
<evidence type="ECO:0000313" key="3">
    <source>
        <dbReference type="Proteomes" id="UP001388673"/>
    </source>
</evidence>
<feature type="compositionally biased region" description="Basic residues" evidence="1">
    <location>
        <begin position="107"/>
        <end position="116"/>
    </location>
</feature>
<name>A0AAW0YIG0_9TREE</name>
<dbReference type="Proteomes" id="UP001388673">
    <property type="component" value="Unassembled WGS sequence"/>
</dbReference>
<feature type="region of interest" description="Disordered" evidence="1">
    <location>
        <begin position="38"/>
        <end position="82"/>
    </location>
</feature>
<evidence type="ECO:0000313" key="2">
    <source>
        <dbReference type="EMBL" id="KAK8847566.1"/>
    </source>
</evidence>
<reference evidence="2 3" key="1">
    <citation type="journal article" date="2024" name="bioRxiv">
        <title>Comparative genomics of Cryptococcus and Kwoniella reveals pathogenesis evolution and contrasting karyotype dynamics via intercentromeric recombination or chromosome fusion.</title>
        <authorList>
            <person name="Coelho M.A."/>
            <person name="David-Palma M."/>
            <person name="Shea T."/>
            <person name="Bowers K."/>
            <person name="McGinley-Smith S."/>
            <person name="Mohammad A.W."/>
            <person name="Gnirke A."/>
            <person name="Yurkov A.M."/>
            <person name="Nowrousian M."/>
            <person name="Sun S."/>
            <person name="Cuomo C.A."/>
            <person name="Heitman J."/>
        </authorList>
    </citation>
    <scope>NUCLEOTIDE SEQUENCE [LARGE SCALE GENOMIC DNA]</scope>
    <source>
        <strain evidence="2 3">CBS 13917</strain>
    </source>
</reference>
<feature type="region of interest" description="Disordered" evidence="1">
    <location>
        <begin position="106"/>
        <end position="134"/>
    </location>
</feature>
<dbReference type="EMBL" id="JBCAWK010000010">
    <property type="protein sequence ID" value="KAK8847566.1"/>
    <property type="molecule type" value="Genomic_DNA"/>
</dbReference>
<organism evidence="2 3">
    <name type="scientific">Kwoniella newhampshirensis</name>
    <dbReference type="NCBI Taxonomy" id="1651941"/>
    <lineage>
        <taxon>Eukaryota</taxon>
        <taxon>Fungi</taxon>
        <taxon>Dikarya</taxon>
        <taxon>Basidiomycota</taxon>
        <taxon>Agaricomycotina</taxon>
        <taxon>Tremellomycetes</taxon>
        <taxon>Tremellales</taxon>
        <taxon>Cryptococcaceae</taxon>
        <taxon>Kwoniella</taxon>
    </lineage>
</organism>